<dbReference type="Gene3D" id="2.60.120.10">
    <property type="entry name" value="Jelly Rolls"/>
    <property type="match status" value="1"/>
</dbReference>
<organism evidence="5 6">
    <name type="scientific">Paenibacillus hemerocallicola</name>
    <dbReference type="NCBI Taxonomy" id="1172614"/>
    <lineage>
        <taxon>Bacteria</taxon>
        <taxon>Bacillati</taxon>
        <taxon>Bacillota</taxon>
        <taxon>Bacilli</taxon>
        <taxon>Bacillales</taxon>
        <taxon>Paenibacillaceae</taxon>
        <taxon>Paenibacillus</taxon>
    </lineage>
</organism>
<keyword evidence="2" id="KW-0238">DNA-binding</keyword>
<keyword evidence="1" id="KW-0805">Transcription regulation</keyword>
<feature type="domain" description="HTH araC/xylS-type" evidence="4">
    <location>
        <begin position="205"/>
        <end position="303"/>
    </location>
</feature>
<dbReference type="SUPFAM" id="SSF46689">
    <property type="entry name" value="Homeodomain-like"/>
    <property type="match status" value="1"/>
</dbReference>
<evidence type="ECO:0000256" key="2">
    <source>
        <dbReference type="ARBA" id="ARBA00023125"/>
    </source>
</evidence>
<dbReference type="SUPFAM" id="SSF51215">
    <property type="entry name" value="Regulatory protein AraC"/>
    <property type="match status" value="1"/>
</dbReference>
<dbReference type="Pfam" id="PF02311">
    <property type="entry name" value="AraC_binding"/>
    <property type="match status" value="1"/>
</dbReference>
<evidence type="ECO:0000256" key="3">
    <source>
        <dbReference type="ARBA" id="ARBA00023163"/>
    </source>
</evidence>
<name>A0A5C4T3V6_9BACL</name>
<keyword evidence="3" id="KW-0804">Transcription</keyword>
<keyword evidence="6" id="KW-1185">Reference proteome</keyword>
<dbReference type="PANTHER" id="PTHR43280:SF2">
    <property type="entry name" value="HTH-TYPE TRANSCRIPTIONAL REGULATOR EXSA"/>
    <property type="match status" value="1"/>
</dbReference>
<dbReference type="InterPro" id="IPR018060">
    <property type="entry name" value="HTH_AraC"/>
</dbReference>
<comment type="caution">
    <text evidence="5">The sequence shown here is derived from an EMBL/GenBank/DDBJ whole genome shotgun (WGS) entry which is preliminary data.</text>
</comment>
<evidence type="ECO:0000313" key="6">
    <source>
        <dbReference type="Proteomes" id="UP000307943"/>
    </source>
</evidence>
<dbReference type="InterPro" id="IPR037923">
    <property type="entry name" value="HTH-like"/>
</dbReference>
<evidence type="ECO:0000313" key="5">
    <source>
        <dbReference type="EMBL" id="TNJ63754.1"/>
    </source>
</evidence>
<sequence length="315" mass="36526">MVYLDNRTLRRSFWEQLNIKIRIGSLQFDIMLDATFVPNRVERNLTSHKHSAFEMHAIISGAGVLAIGDSEFDMLPGSLHLIGPNVFHSFRPDEGASFVRSTMKFSFHSSPLSDAWYPRSESEQIADSLSNVTYRQFRDVDSNRKIILLMEEIRSEIETPSTGAYANVQSLFSQLIVQVVRLLHPDGKRNESSPFPQRIHDEMRFRIIDLFFSHYRQSLTIEMLAEQLNLSTKQANRVLKQYYNMSFKQKLLDNRIEVSKELLRMSGMSVQQISEEVGYRATPHFRQLFVQRTGMTPEQYRVHHGHLGVSIADKR</sequence>
<dbReference type="OrthoDB" id="9788446at2"/>
<dbReference type="PROSITE" id="PS00041">
    <property type="entry name" value="HTH_ARAC_FAMILY_1"/>
    <property type="match status" value="1"/>
</dbReference>
<dbReference type="PANTHER" id="PTHR43280">
    <property type="entry name" value="ARAC-FAMILY TRANSCRIPTIONAL REGULATOR"/>
    <property type="match status" value="1"/>
</dbReference>
<dbReference type="RefSeq" id="WP_139604766.1">
    <property type="nucleotide sequence ID" value="NZ_VDCQ01000038.1"/>
</dbReference>
<evidence type="ECO:0000256" key="1">
    <source>
        <dbReference type="ARBA" id="ARBA00023015"/>
    </source>
</evidence>
<reference evidence="5 6" key="1">
    <citation type="submission" date="2019-05" db="EMBL/GenBank/DDBJ databases">
        <title>We sequenced the genome of Paenibacillus hemerocallicola KCTC 33185 for further insight into its adaptation and study the phylogeny of Paenibacillus.</title>
        <authorList>
            <person name="Narsing Rao M.P."/>
        </authorList>
    </citation>
    <scope>NUCLEOTIDE SEQUENCE [LARGE SCALE GENOMIC DNA]</scope>
    <source>
        <strain evidence="5 6">KCTC 33185</strain>
    </source>
</reference>
<protein>
    <submittedName>
        <fullName evidence="5">Helix-turn-helix domain-containing protein</fullName>
    </submittedName>
</protein>
<dbReference type="InterPro" id="IPR009057">
    <property type="entry name" value="Homeodomain-like_sf"/>
</dbReference>
<proteinExistence type="predicted"/>
<dbReference type="Proteomes" id="UP000307943">
    <property type="component" value="Unassembled WGS sequence"/>
</dbReference>
<dbReference type="GO" id="GO:0003700">
    <property type="term" value="F:DNA-binding transcription factor activity"/>
    <property type="evidence" value="ECO:0007669"/>
    <property type="project" value="InterPro"/>
</dbReference>
<accession>A0A5C4T3V6</accession>
<dbReference type="SMART" id="SM00342">
    <property type="entry name" value="HTH_ARAC"/>
    <property type="match status" value="1"/>
</dbReference>
<dbReference type="PROSITE" id="PS01124">
    <property type="entry name" value="HTH_ARAC_FAMILY_2"/>
    <property type="match status" value="1"/>
</dbReference>
<dbReference type="InterPro" id="IPR014710">
    <property type="entry name" value="RmlC-like_jellyroll"/>
</dbReference>
<dbReference type="AlphaFoldDB" id="A0A5C4T3V6"/>
<dbReference type="Pfam" id="PF12833">
    <property type="entry name" value="HTH_18"/>
    <property type="match status" value="1"/>
</dbReference>
<evidence type="ECO:0000259" key="4">
    <source>
        <dbReference type="PROSITE" id="PS01124"/>
    </source>
</evidence>
<dbReference type="EMBL" id="VDCQ01000038">
    <property type="protein sequence ID" value="TNJ63754.1"/>
    <property type="molecule type" value="Genomic_DNA"/>
</dbReference>
<dbReference type="InterPro" id="IPR003313">
    <property type="entry name" value="AraC-bd"/>
</dbReference>
<dbReference type="GO" id="GO:0043565">
    <property type="term" value="F:sequence-specific DNA binding"/>
    <property type="evidence" value="ECO:0007669"/>
    <property type="project" value="InterPro"/>
</dbReference>
<dbReference type="Gene3D" id="1.10.10.60">
    <property type="entry name" value="Homeodomain-like"/>
    <property type="match status" value="1"/>
</dbReference>
<gene>
    <name evidence="5" type="ORF">FE784_23835</name>
</gene>
<dbReference type="InterPro" id="IPR018062">
    <property type="entry name" value="HTH_AraC-typ_CS"/>
</dbReference>